<gene>
    <name evidence="4" type="ORF">F0185_06735</name>
</gene>
<dbReference type="RefSeq" id="WP_167222767.1">
    <property type="nucleotide sequence ID" value="NZ_VUYU01000003.1"/>
</dbReference>
<dbReference type="InterPro" id="IPR016181">
    <property type="entry name" value="Acyl_CoA_acyltransferase"/>
</dbReference>
<dbReference type="SUPFAM" id="SSF55729">
    <property type="entry name" value="Acyl-CoA N-acyltransferases (Nat)"/>
    <property type="match status" value="1"/>
</dbReference>
<dbReference type="Proteomes" id="UP000785613">
    <property type="component" value="Unassembled WGS sequence"/>
</dbReference>
<dbReference type="Pfam" id="PF00583">
    <property type="entry name" value="Acetyltransf_1"/>
    <property type="match status" value="1"/>
</dbReference>
<dbReference type="EMBL" id="VUYU01000003">
    <property type="protein sequence ID" value="NHZ33284.1"/>
    <property type="molecule type" value="Genomic_DNA"/>
</dbReference>
<evidence type="ECO:0000313" key="5">
    <source>
        <dbReference type="Proteomes" id="UP000785613"/>
    </source>
</evidence>
<proteinExistence type="predicted"/>
<evidence type="ECO:0000259" key="3">
    <source>
        <dbReference type="PROSITE" id="PS51186"/>
    </source>
</evidence>
<keyword evidence="2" id="KW-0012">Acyltransferase</keyword>
<dbReference type="InterPro" id="IPR050832">
    <property type="entry name" value="Bact_Acetyltransf"/>
</dbReference>
<evidence type="ECO:0000256" key="2">
    <source>
        <dbReference type="ARBA" id="ARBA00023315"/>
    </source>
</evidence>
<dbReference type="InterPro" id="IPR000182">
    <property type="entry name" value="GNAT_dom"/>
</dbReference>
<protein>
    <submittedName>
        <fullName evidence="4">GNAT family N-acetyltransferase</fullName>
    </submittedName>
</protein>
<organism evidence="4 5">
    <name type="scientific">Massilia rubra</name>
    <dbReference type="NCBI Taxonomy" id="2607910"/>
    <lineage>
        <taxon>Bacteria</taxon>
        <taxon>Pseudomonadati</taxon>
        <taxon>Pseudomonadota</taxon>
        <taxon>Betaproteobacteria</taxon>
        <taxon>Burkholderiales</taxon>
        <taxon>Oxalobacteraceae</taxon>
        <taxon>Telluria group</taxon>
        <taxon>Massilia</taxon>
    </lineage>
</organism>
<dbReference type="CDD" id="cd04301">
    <property type="entry name" value="NAT_SF"/>
    <property type="match status" value="1"/>
</dbReference>
<reference evidence="4 5" key="1">
    <citation type="submission" date="2019-09" db="EMBL/GenBank/DDBJ databases">
        <title>Taxonomy of Antarctic Massilia spp.: description of Massilia rubra sp. nov., Massilia aquatica sp. nov., Massilia mucilaginosa sp. nov., Massilia frigida sp. nov. isolated from streams, lakes and regoliths.</title>
        <authorList>
            <person name="Holochova P."/>
            <person name="Sedlacek I."/>
            <person name="Kralova S."/>
            <person name="Maslanova I."/>
            <person name="Busse H.-J."/>
            <person name="Stankova E."/>
            <person name="Vrbovska V."/>
            <person name="Kovarovic V."/>
            <person name="Bartak M."/>
            <person name="Svec P."/>
            <person name="Pantucek R."/>
        </authorList>
    </citation>
    <scope>NUCLEOTIDE SEQUENCE [LARGE SCALE GENOMIC DNA]</scope>
    <source>
        <strain evidence="4 5">CCM 8692</strain>
    </source>
</reference>
<name>A0ABX0LF00_9BURK</name>
<dbReference type="Gene3D" id="3.40.630.30">
    <property type="match status" value="1"/>
</dbReference>
<comment type="caution">
    <text evidence="4">The sequence shown here is derived from an EMBL/GenBank/DDBJ whole genome shotgun (WGS) entry which is preliminary data.</text>
</comment>
<evidence type="ECO:0000256" key="1">
    <source>
        <dbReference type="ARBA" id="ARBA00022679"/>
    </source>
</evidence>
<evidence type="ECO:0000313" key="4">
    <source>
        <dbReference type="EMBL" id="NHZ33284.1"/>
    </source>
</evidence>
<keyword evidence="5" id="KW-1185">Reference proteome</keyword>
<keyword evidence="1" id="KW-0808">Transferase</keyword>
<feature type="domain" description="N-acetyltransferase" evidence="3">
    <location>
        <begin position="1"/>
        <end position="167"/>
    </location>
</feature>
<dbReference type="PROSITE" id="PS51186">
    <property type="entry name" value="GNAT"/>
    <property type="match status" value="1"/>
</dbReference>
<accession>A0ABX0LF00</accession>
<sequence length="169" mass="18005">MLLRRLTPADAPAYQSLRLAALRECPSAFSSSYEDECDTPLSTIEAHMAPDSGRNRFGAFDGDALVGVVGVGREGAAKLRHKGFVGGMVVAPAWRNKGVGRQLLAHALAFADAMPGLRQVTLTITAGNGAALALYASMGFRVFGQEPRALCVDGVFYDTIYMLREVDAP</sequence>
<dbReference type="PANTHER" id="PTHR43877">
    <property type="entry name" value="AMINOALKYLPHOSPHONATE N-ACETYLTRANSFERASE-RELATED-RELATED"/>
    <property type="match status" value="1"/>
</dbReference>